<dbReference type="EnsemblMetazoa" id="RPRC002008-RA">
    <property type="protein sequence ID" value="RPRC002008-PA"/>
    <property type="gene ID" value="RPRC002008"/>
</dbReference>
<accession>T1HD93</accession>
<keyword evidence="2" id="KW-1185">Reference proteome</keyword>
<dbReference type="HOGENOM" id="CLU_1645839_0_0_1"/>
<name>T1HD93_RHOPR</name>
<sequence length="161" mass="18327">MFETEESANDLRQSRNEKALRTTLLIVGTVVLGWLPATIHFYLVCDNCFIKLNWGTPVLRIITSALVNFLILLKTALNSCIYAARMHEIKAAIRLMRDRFITCCKFGTDQNEHNGLNSESSRHFVSRASIRPSRGTVLCRLQSLPRNEGPPRQHAHYTTNL</sequence>
<dbReference type="STRING" id="13249.T1HD93"/>
<evidence type="ECO:0000313" key="2">
    <source>
        <dbReference type="Proteomes" id="UP000015103"/>
    </source>
</evidence>
<dbReference type="VEuPathDB" id="VectorBase:RPRC002008"/>
<proteinExistence type="predicted"/>
<dbReference type="AlphaFoldDB" id="T1HD93"/>
<dbReference type="eggNOG" id="KOG3656">
    <property type="taxonomic scope" value="Eukaryota"/>
</dbReference>
<dbReference type="Gene3D" id="1.20.1070.10">
    <property type="entry name" value="Rhodopsin 7-helix transmembrane proteins"/>
    <property type="match status" value="1"/>
</dbReference>
<evidence type="ECO:0008006" key="3">
    <source>
        <dbReference type="Google" id="ProtNLM"/>
    </source>
</evidence>
<dbReference type="EMBL" id="ACPB03000737">
    <property type="status" value="NOT_ANNOTATED_CDS"/>
    <property type="molecule type" value="Genomic_DNA"/>
</dbReference>
<protein>
    <recommendedName>
        <fullName evidence="3">G-protein coupled receptors family 1 profile domain-containing protein</fullName>
    </recommendedName>
</protein>
<evidence type="ECO:0000313" key="1">
    <source>
        <dbReference type="EnsemblMetazoa" id="RPRC002008-PA"/>
    </source>
</evidence>
<dbReference type="InParanoid" id="T1HD93"/>
<organism evidence="1 2">
    <name type="scientific">Rhodnius prolixus</name>
    <name type="common">Triatomid bug</name>
    <dbReference type="NCBI Taxonomy" id="13249"/>
    <lineage>
        <taxon>Eukaryota</taxon>
        <taxon>Metazoa</taxon>
        <taxon>Ecdysozoa</taxon>
        <taxon>Arthropoda</taxon>
        <taxon>Hexapoda</taxon>
        <taxon>Insecta</taxon>
        <taxon>Pterygota</taxon>
        <taxon>Neoptera</taxon>
        <taxon>Paraneoptera</taxon>
        <taxon>Hemiptera</taxon>
        <taxon>Heteroptera</taxon>
        <taxon>Panheteroptera</taxon>
        <taxon>Cimicomorpha</taxon>
        <taxon>Reduviidae</taxon>
        <taxon>Triatominae</taxon>
        <taxon>Rhodnius</taxon>
    </lineage>
</organism>
<dbReference type="SUPFAM" id="SSF81321">
    <property type="entry name" value="Family A G protein-coupled receptor-like"/>
    <property type="match status" value="1"/>
</dbReference>
<reference evidence="1" key="1">
    <citation type="submission" date="2015-05" db="UniProtKB">
        <authorList>
            <consortium name="EnsemblMetazoa"/>
        </authorList>
    </citation>
    <scope>IDENTIFICATION</scope>
</reference>
<dbReference type="Proteomes" id="UP000015103">
    <property type="component" value="Unassembled WGS sequence"/>
</dbReference>